<sequence>MTTVTSGTDTLTRDALAVLQPGFAGTTAPDWVLRRLGEGLASVGLFGRNIQTPDQVAALTAQLKAERDDLLVAIDEESGDVTRLEVRTGSSFPGNHALGAVDDVELTKGVAFALGRRLAECGVNLNWAPSADVNANPDNPVIGVRSFGADTALVARHTAAYVEGMQAAGVAACTKHFPGHGDTGVDSHHDMPLIDVDLDVLHARDLAPFRAAIAAGSRAVMSAHILVPALDPDRPATLSRRILTGLLREELGYDGLIVTDGIEMQAISSAYGIERGSVLAIAAGADAICVGGGLNDEGTVTRLRDALVAAVRSGELPEERLADAAARVRALATWTASSGTDATGTGAGSGTGTGLAGAPGGASAGTGGVEIGLVAARRALKVTRGEYAPPVNGPVHVAAFSPVANIAVGDETPWGVAAELERLLPGTTTGSYSGPDAGAAALAAAGEHRIVAVVRDEHRHAWMSGALDTLLAARPDTVVVEMGVPGAPPRGALHIATHGAARVCGIAAAEVIVAE</sequence>
<dbReference type="Gene3D" id="3.20.20.300">
    <property type="entry name" value="Glycoside hydrolase, family 3, N-terminal domain"/>
    <property type="match status" value="1"/>
</dbReference>
<comment type="caution">
    <text evidence="5">The sequence shown here is derived from an EMBL/GenBank/DDBJ whole genome shotgun (WGS) entry which is preliminary data.</text>
</comment>
<evidence type="ECO:0000256" key="2">
    <source>
        <dbReference type="ARBA" id="ARBA00022801"/>
    </source>
</evidence>
<keyword evidence="3" id="KW-0326">Glycosidase</keyword>
<dbReference type="InterPro" id="IPR017853">
    <property type="entry name" value="GH"/>
</dbReference>
<keyword evidence="6" id="KW-1185">Reference proteome</keyword>
<dbReference type="Proteomes" id="UP001352223">
    <property type="component" value="Unassembled WGS sequence"/>
</dbReference>
<dbReference type="Pfam" id="PF00933">
    <property type="entry name" value="Glyco_hydro_3"/>
    <property type="match status" value="1"/>
</dbReference>
<evidence type="ECO:0000313" key="6">
    <source>
        <dbReference type="Proteomes" id="UP001352223"/>
    </source>
</evidence>
<reference evidence="5 6" key="1">
    <citation type="submission" date="2022-10" db="EMBL/GenBank/DDBJ databases">
        <authorList>
            <person name="Xie J."/>
            <person name="Shen N."/>
        </authorList>
    </citation>
    <scope>NUCLEOTIDE SEQUENCE [LARGE SCALE GENOMIC DNA]</scope>
    <source>
        <strain evidence="5 6">DSM 41681</strain>
    </source>
</reference>
<dbReference type="PANTHER" id="PTHR30480">
    <property type="entry name" value="BETA-HEXOSAMINIDASE-RELATED"/>
    <property type="match status" value="1"/>
</dbReference>
<dbReference type="PANTHER" id="PTHR30480:SF16">
    <property type="entry name" value="GLYCOSIDE HYDROLASE FAMILY 3 DOMAIN PROTEIN"/>
    <property type="match status" value="1"/>
</dbReference>
<name>A0ABU6CRS8_9ACTN</name>
<dbReference type="GO" id="GO:0016787">
    <property type="term" value="F:hydrolase activity"/>
    <property type="evidence" value="ECO:0007669"/>
    <property type="project" value="UniProtKB-KW"/>
</dbReference>
<dbReference type="EMBL" id="JAOZYB010000366">
    <property type="protein sequence ID" value="MEB3966650.1"/>
    <property type="molecule type" value="Genomic_DNA"/>
</dbReference>
<organism evidence="5 6">
    <name type="scientific">Streptomyces kunmingensis</name>
    <dbReference type="NCBI Taxonomy" id="68225"/>
    <lineage>
        <taxon>Bacteria</taxon>
        <taxon>Bacillati</taxon>
        <taxon>Actinomycetota</taxon>
        <taxon>Actinomycetes</taxon>
        <taxon>Kitasatosporales</taxon>
        <taxon>Streptomycetaceae</taxon>
        <taxon>Streptomyces</taxon>
    </lineage>
</organism>
<dbReference type="RefSeq" id="WP_324776147.1">
    <property type="nucleotide sequence ID" value="NZ_BAAATS010000018.1"/>
</dbReference>
<dbReference type="InterPro" id="IPR001764">
    <property type="entry name" value="Glyco_hydro_3_N"/>
</dbReference>
<dbReference type="SUPFAM" id="SSF51445">
    <property type="entry name" value="(Trans)glycosidases"/>
    <property type="match status" value="1"/>
</dbReference>
<dbReference type="InterPro" id="IPR036962">
    <property type="entry name" value="Glyco_hydro_3_N_sf"/>
</dbReference>
<evidence type="ECO:0000256" key="3">
    <source>
        <dbReference type="ARBA" id="ARBA00023295"/>
    </source>
</evidence>
<keyword evidence="2 5" id="KW-0378">Hydrolase</keyword>
<proteinExistence type="inferred from homology"/>
<gene>
    <name evidence="5" type="ORF">OKJ48_41445</name>
</gene>
<protein>
    <submittedName>
        <fullName evidence="5">Glycoside hydrolase family 3 protein</fullName>
    </submittedName>
</protein>
<dbReference type="InterPro" id="IPR050226">
    <property type="entry name" value="NagZ_Beta-hexosaminidase"/>
</dbReference>
<feature type="domain" description="Glycoside hydrolase family 3 N-terminal" evidence="4">
    <location>
        <begin position="39"/>
        <end position="329"/>
    </location>
</feature>
<evidence type="ECO:0000313" key="5">
    <source>
        <dbReference type="EMBL" id="MEB3966650.1"/>
    </source>
</evidence>
<accession>A0ABU6CRS8</accession>
<comment type="similarity">
    <text evidence="1">Belongs to the glycosyl hydrolase 3 family.</text>
</comment>
<evidence type="ECO:0000256" key="1">
    <source>
        <dbReference type="ARBA" id="ARBA00005336"/>
    </source>
</evidence>
<evidence type="ECO:0000259" key="4">
    <source>
        <dbReference type="Pfam" id="PF00933"/>
    </source>
</evidence>